<name>A0A5N6ELV9_9EURO</name>
<proteinExistence type="predicted"/>
<dbReference type="AlphaFoldDB" id="A0A5N6ELV9"/>
<dbReference type="Proteomes" id="UP000326799">
    <property type="component" value="Unassembled WGS sequence"/>
</dbReference>
<keyword evidence="1" id="KW-0732">Signal</keyword>
<dbReference type="EMBL" id="ML733447">
    <property type="protein sequence ID" value="KAB8218602.1"/>
    <property type="molecule type" value="Genomic_DNA"/>
</dbReference>
<evidence type="ECO:0000313" key="2">
    <source>
        <dbReference type="EMBL" id="KAB8218602.1"/>
    </source>
</evidence>
<sequence>MHAFKTISITSLFLIGVLGKTNCDNGDGSGRCHWRGTAPFCQIGDNGQICQHESSNRYWLSRYTKYDSVNTLLQKGYISKNCYDAYGSGCLSGSKYLWFGSEPAHCKQDNTQGNSPSFVCPIDFDHAKGYLEQGSAFVLSDGDQAQPIDVKNLISIDAIRLSEEALVWLEIGSLGK</sequence>
<accession>A0A5N6ELV9</accession>
<feature type="chain" id="PRO_5024800297" description="Secreted protein" evidence="1">
    <location>
        <begin position="20"/>
        <end position="176"/>
    </location>
</feature>
<gene>
    <name evidence="2" type="ORF">BDV33DRAFT_175047</name>
</gene>
<evidence type="ECO:0000313" key="3">
    <source>
        <dbReference type="Proteomes" id="UP000326799"/>
    </source>
</evidence>
<protein>
    <recommendedName>
        <fullName evidence="4">Secreted protein</fullName>
    </recommendedName>
</protein>
<keyword evidence="3" id="KW-1185">Reference proteome</keyword>
<reference evidence="2 3" key="1">
    <citation type="submission" date="2019-04" db="EMBL/GenBank/DDBJ databases">
        <title>Fungal friends and foes A comparative genomics study of 23 Aspergillus species from section Flavi.</title>
        <authorList>
            <consortium name="DOE Joint Genome Institute"/>
            <person name="Kjaerbolling I."/>
            <person name="Vesth T.C."/>
            <person name="Frisvad J.C."/>
            <person name="Nybo J.L."/>
            <person name="Theobald S."/>
            <person name="Kildgaard S."/>
            <person name="Petersen T.I."/>
            <person name="Kuo A."/>
            <person name="Sato A."/>
            <person name="Lyhne E.K."/>
            <person name="Kogle M.E."/>
            <person name="Wiebenga A."/>
            <person name="Kun R.S."/>
            <person name="Lubbers R.J."/>
            <person name="Makela M.R."/>
            <person name="Barry K."/>
            <person name="Chovatia M."/>
            <person name="Clum A."/>
            <person name="Daum C."/>
            <person name="Haridas S."/>
            <person name="He G."/>
            <person name="LaButti K."/>
            <person name="Lipzen A."/>
            <person name="Mondo S."/>
            <person name="Pangilinan J."/>
            <person name="Riley R."/>
            <person name="Salamov A."/>
            <person name="Simmons B.A."/>
            <person name="Magnuson J.K."/>
            <person name="Henrissat B."/>
            <person name="Mortensen U.H."/>
            <person name="Larsen T.O."/>
            <person name="De vries R.P."/>
            <person name="Grigoriev I.V."/>
            <person name="Machida M."/>
            <person name="Baker S.E."/>
            <person name="Andersen M.R."/>
        </authorList>
    </citation>
    <scope>NUCLEOTIDE SEQUENCE [LARGE SCALE GENOMIC DNA]</scope>
    <source>
        <strain evidence="2 3">CBS 126849</strain>
    </source>
</reference>
<feature type="signal peptide" evidence="1">
    <location>
        <begin position="1"/>
        <end position="19"/>
    </location>
</feature>
<evidence type="ECO:0008006" key="4">
    <source>
        <dbReference type="Google" id="ProtNLM"/>
    </source>
</evidence>
<organism evidence="2 3">
    <name type="scientific">Aspergillus novoparasiticus</name>
    <dbReference type="NCBI Taxonomy" id="986946"/>
    <lineage>
        <taxon>Eukaryota</taxon>
        <taxon>Fungi</taxon>
        <taxon>Dikarya</taxon>
        <taxon>Ascomycota</taxon>
        <taxon>Pezizomycotina</taxon>
        <taxon>Eurotiomycetes</taxon>
        <taxon>Eurotiomycetidae</taxon>
        <taxon>Eurotiales</taxon>
        <taxon>Aspergillaceae</taxon>
        <taxon>Aspergillus</taxon>
        <taxon>Aspergillus subgen. Circumdati</taxon>
    </lineage>
</organism>
<evidence type="ECO:0000256" key="1">
    <source>
        <dbReference type="SAM" id="SignalP"/>
    </source>
</evidence>